<proteinExistence type="predicted"/>
<dbReference type="AlphaFoldDB" id="A0AAU9KAX3"/>
<keyword evidence="2" id="KW-1185">Reference proteome</keyword>
<comment type="caution">
    <text evidence="1">The sequence shown here is derived from an EMBL/GenBank/DDBJ whole genome shotgun (WGS) entry which is preliminary data.</text>
</comment>
<protein>
    <submittedName>
        <fullName evidence="1">Uncharacterized protein</fullName>
    </submittedName>
</protein>
<evidence type="ECO:0000313" key="1">
    <source>
        <dbReference type="EMBL" id="CAG9334346.1"/>
    </source>
</evidence>
<dbReference type="EMBL" id="CAJZBQ010000058">
    <property type="protein sequence ID" value="CAG9334346.1"/>
    <property type="molecule type" value="Genomic_DNA"/>
</dbReference>
<gene>
    <name evidence="1" type="ORF">BSTOLATCC_MIC60965</name>
</gene>
<sequence length="277" mass="32503">MEIPEIKTLSTTFSTSFGTVIKSPRTPRAETTFLNNRDKLRHKITNLYKTQFDYIDPTSIKFLELEARRGRTLIPGDSSYTPKAVKAKDPLFLNIKREHKNKHEGTQIVMLPKSPFGVHQKYDEKGFINNHFVAPESNDPKLFEFSKKMRIWQKRLRKSQEIRDKRAISPKRLCLRPKVDIYKTKAGDLICERHSSVVNAYEEENEKFKKFNRGVSEDAVKRRLMINDDKKKLEELKIGISKTIERLYTAPRNETRSTFYSSVCDKYPALFTEEDQY</sequence>
<accession>A0AAU9KAX3</accession>
<organism evidence="1 2">
    <name type="scientific">Blepharisma stoltei</name>
    <dbReference type="NCBI Taxonomy" id="1481888"/>
    <lineage>
        <taxon>Eukaryota</taxon>
        <taxon>Sar</taxon>
        <taxon>Alveolata</taxon>
        <taxon>Ciliophora</taxon>
        <taxon>Postciliodesmatophora</taxon>
        <taxon>Heterotrichea</taxon>
        <taxon>Heterotrichida</taxon>
        <taxon>Blepharismidae</taxon>
        <taxon>Blepharisma</taxon>
    </lineage>
</organism>
<reference evidence="1" key="1">
    <citation type="submission" date="2021-09" db="EMBL/GenBank/DDBJ databases">
        <authorList>
            <consortium name="AG Swart"/>
            <person name="Singh M."/>
            <person name="Singh A."/>
            <person name="Seah K."/>
            <person name="Emmerich C."/>
        </authorList>
    </citation>
    <scope>NUCLEOTIDE SEQUENCE</scope>
    <source>
        <strain evidence="1">ATCC30299</strain>
    </source>
</reference>
<dbReference type="Proteomes" id="UP001162131">
    <property type="component" value="Unassembled WGS sequence"/>
</dbReference>
<evidence type="ECO:0000313" key="2">
    <source>
        <dbReference type="Proteomes" id="UP001162131"/>
    </source>
</evidence>
<name>A0AAU9KAX3_9CILI</name>